<gene>
    <name evidence="2" type="primary">Dyak\GE16510</name>
    <name evidence="2" type="synonym">dyak_GLEANR_17924</name>
    <name evidence="2" type="synonym">GE16510</name>
    <name evidence="2" type="ORF">Dyak_GE16510</name>
</gene>
<keyword evidence="3" id="KW-1185">Reference proteome</keyword>
<dbReference type="OrthoDB" id="7872664at2759"/>
<dbReference type="KEGG" id="dya:Dyak_GE16510"/>
<feature type="region of interest" description="Disordered" evidence="1">
    <location>
        <begin position="133"/>
        <end position="180"/>
    </location>
</feature>
<feature type="compositionally biased region" description="Low complexity" evidence="1">
    <location>
        <begin position="193"/>
        <end position="204"/>
    </location>
</feature>
<dbReference type="Proteomes" id="UP000002282">
    <property type="component" value="Chromosome X"/>
</dbReference>
<dbReference type="OMA" id="HYQTYAE"/>
<reference evidence="2 3" key="1">
    <citation type="journal article" date="2007" name="Nature">
        <title>Evolution of genes and genomes on the Drosophila phylogeny.</title>
        <authorList>
            <consortium name="Drosophila 12 Genomes Consortium"/>
            <person name="Clark A.G."/>
            <person name="Eisen M.B."/>
            <person name="Smith D.R."/>
            <person name="Bergman C.M."/>
            <person name="Oliver B."/>
            <person name="Markow T.A."/>
            <person name="Kaufman T.C."/>
            <person name="Kellis M."/>
            <person name="Gelbart W."/>
            <person name="Iyer V.N."/>
            <person name="Pollard D.A."/>
            <person name="Sackton T.B."/>
            <person name="Larracuente A.M."/>
            <person name="Singh N.D."/>
            <person name="Abad J.P."/>
            <person name="Abt D.N."/>
            <person name="Adryan B."/>
            <person name="Aguade M."/>
            <person name="Akashi H."/>
            <person name="Anderson W.W."/>
            <person name="Aquadro C.F."/>
            <person name="Ardell D.H."/>
            <person name="Arguello R."/>
            <person name="Artieri C.G."/>
            <person name="Barbash D.A."/>
            <person name="Barker D."/>
            <person name="Barsanti P."/>
            <person name="Batterham P."/>
            <person name="Batzoglou S."/>
            <person name="Begun D."/>
            <person name="Bhutkar A."/>
            <person name="Blanco E."/>
            <person name="Bosak S.A."/>
            <person name="Bradley R.K."/>
            <person name="Brand A.D."/>
            <person name="Brent M.R."/>
            <person name="Brooks A.N."/>
            <person name="Brown R.H."/>
            <person name="Butlin R.K."/>
            <person name="Caggese C."/>
            <person name="Calvi B.R."/>
            <person name="Bernardo de Carvalho A."/>
            <person name="Caspi A."/>
            <person name="Castrezana S."/>
            <person name="Celniker S.E."/>
            <person name="Chang J.L."/>
            <person name="Chapple C."/>
            <person name="Chatterji S."/>
            <person name="Chinwalla A."/>
            <person name="Civetta A."/>
            <person name="Clifton S.W."/>
            <person name="Comeron J.M."/>
            <person name="Costello J.C."/>
            <person name="Coyne J.A."/>
            <person name="Daub J."/>
            <person name="David R.G."/>
            <person name="Delcher A.L."/>
            <person name="Delehaunty K."/>
            <person name="Do C.B."/>
            <person name="Ebling H."/>
            <person name="Edwards K."/>
            <person name="Eickbush T."/>
            <person name="Evans J.D."/>
            <person name="Filipski A."/>
            <person name="Findeiss S."/>
            <person name="Freyhult E."/>
            <person name="Fulton L."/>
            <person name="Fulton R."/>
            <person name="Garcia A.C."/>
            <person name="Gardiner A."/>
            <person name="Garfield D.A."/>
            <person name="Garvin B.E."/>
            <person name="Gibson G."/>
            <person name="Gilbert D."/>
            <person name="Gnerre S."/>
            <person name="Godfrey J."/>
            <person name="Good R."/>
            <person name="Gotea V."/>
            <person name="Gravely B."/>
            <person name="Greenberg A.J."/>
            <person name="Griffiths-Jones S."/>
            <person name="Gross S."/>
            <person name="Guigo R."/>
            <person name="Gustafson E.A."/>
            <person name="Haerty W."/>
            <person name="Hahn M.W."/>
            <person name="Halligan D.L."/>
            <person name="Halpern A.L."/>
            <person name="Halter G.M."/>
            <person name="Han M.V."/>
            <person name="Heger A."/>
            <person name="Hillier L."/>
            <person name="Hinrichs A.S."/>
            <person name="Holmes I."/>
            <person name="Hoskins R.A."/>
            <person name="Hubisz M.J."/>
            <person name="Hultmark D."/>
            <person name="Huntley M.A."/>
            <person name="Jaffe D.B."/>
            <person name="Jagadeeshan S."/>
            <person name="Jeck W.R."/>
            <person name="Johnson J."/>
            <person name="Jones C.D."/>
            <person name="Jordan W.C."/>
            <person name="Karpen G.H."/>
            <person name="Kataoka E."/>
            <person name="Keightley P.D."/>
            <person name="Kheradpour P."/>
            <person name="Kirkness E.F."/>
            <person name="Koerich L.B."/>
            <person name="Kristiansen K."/>
            <person name="Kudrna D."/>
            <person name="Kulathinal R.J."/>
            <person name="Kumar S."/>
            <person name="Kwok R."/>
            <person name="Lander E."/>
            <person name="Langley C.H."/>
            <person name="Lapoint R."/>
            <person name="Lazzaro B.P."/>
            <person name="Lee S.J."/>
            <person name="Levesque L."/>
            <person name="Li R."/>
            <person name="Lin C.F."/>
            <person name="Lin M.F."/>
            <person name="Lindblad-Toh K."/>
            <person name="Llopart A."/>
            <person name="Long M."/>
            <person name="Low L."/>
            <person name="Lozovsky E."/>
            <person name="Lu J."/>
            <person name="Luo M."/>
            <person name="Machado C.A."/>
            <person name="Makalowski W."/>
            <person name="Marzo M."/>
            <person name="Matsuda M."/>
            <person name="Matzkin L."/>
            <person name="McAllister B."/>
            <person name="McBride C.S."/>
            <person name="McKernan B."/>
            <person name="McKernan K."/>
            <person name="Mendez-Lago M."/>
            <person name="Minx P."/>
            <person name="Mollenhauer M.U."/>
            <person name="Montooth K."/>
            <person name="Mount S.M."/>
            <person name="Mu X."/>
            <person name="Myers E."/>
            <person name="Negre B."/>
            <person name="Newfeld S."/>
            <person name="Nielsen R."/>
            <person name="Noor M.A."/>
            <person name="O'Grady P."/>
            <person name="Pachter L."/>
            <person name="Papaceit M."/>
            <person name="Parisi M.J."/>
            <person name="Parisi M."/>
            <person name="Parts L."/>
            <person name="Pedersen J.S."/>
            <person name="Pesole G."/>
            <person name="Phillippy A.M."/>
            <person name="Ponting C.P."/>
            <person name="Pop M."/>
            <person name="Porcelli D."/>
            <person name="Powell J.R."/>
            <person name="Prohaska S."/>
            <person name="Pruitt K."/>
            <person name="Puig M."/>
            <person name="Quesneville H."/>
            <person name="Ram K.R."/>
            <person name="Rand D."/>
            <person name="Rasmussen M.D."/>
            <person name="Reed L.K."/>
            <person name="Reenan R."/>
            <person name="Reily A."/>
            <person name="Remington K.A."/>
            <person name="Rieger T.T."/>
            <person name="Ritchie M.G."/>
            <person name="Robin C."/>
            <person name="Rogers Y.H."/>
            <person name="Rohde C."/>
            <person name="Rozas J."/>
            <person name="Rubenfield M.J."/>
            <person name="Ruiz A."/>
            <person name="Russo S."/>
            <person name="Salzberg S.L."/>
            <person name="Sanchez-Gracia A."/>
            <person name="Saranga D.J."/>
            <person name="Sato H."/>
            <person name="Schaeffer S.W."/>
            <person name="Schatz M.C."/>
            <person name="Schlenke T."/>
            <person name="Schwartz R."/>
            <person name="Segarra C."/>
            <person name="Singh R.S."/>
            <person name="Sirot L."/>
            <person name="Sirota M."/>
            <person name="Sisneros N.B."/>
            <person name="Smith C.D."/>
            <person name="Smith T.F."/>
            <person name="Spieth J."/>
            <person name="Stage D.E."/>
            <person name="Stark A."/>
            <person name="Stephan W."/>
            <person name="Strausberg R.L."/>
            <person name="Strempel S."/>
            <person name="Sturgill D."/>
            <person name="Sutton G."/>
            <person name="Sutton G.G."/>
            <person name="Tao W."/>
            <person name="Teichmann S."/>
            <person name="Tobari Y.N."/>
            <person name="Tomimura Y."/>
            <person name="Tsolas J.M."/>
            <person name="Valente V.L."/>
            <person name="Venter E."/>
            <person name="Venter J.C."/>
            <person name="Vicario S."/>
            <person name="Vieira F.G."/>
            <person name="Vilella A.J."/>
            <person name="Villasante A."/>
            <person name="Walenz B."/>
            <person name="Wang J."/>
            <person name="Wasserman M."/>
            <person name="Watts T."/>
            <person name="Wilson D."/>
            <person name="Wilson R.K."/>
            <person name="Wing R.A."/>
            <person name="Wolfner M.F."/>
            <person name="Wong A."/>
            <person name="Wong G.K."/>
            <person name="Wu C.I."/>
            <person name="Wu G."/>
            <person name="Yamamoto D."/>
            <person name="Yang H.P."/>
            <person name="Yang S.P."/>
            <person name="Yorke J.A."/>
            <person name="Yoshida K."/>
            <person name="Zdobnov E."/>
            <person name="Zhang P."/>
            <person name="Zhang Y."/>
            <person name="Zimin A.V."/>
            <person name="Baldwin J."/>
            <person name="Abdouelleil A."/>
            <person name="Abdulkadir J."/>
            <person name="Abebe A."/>
            <person name="Abera B."/>
            <person name="Abreu J."/>
            <person name="Acer S.C."/>
            <person name="Aftuck L."/>
            <person name="Alexander A."/>
            <person name="An P."/>
            <person name="Anderson E."/>
            <person name="Anderson S."/>
            <person name="Arachi H."/>
            <person name="Azer M."/>
            <person name="Bachantsang P."/>
            <person name="Barry A."/>
            <person name="Bayul T."/>
            <person name="Berlin A."/>
            <person name="Bessette D."/>
            <person name="Bloom T."/>
            <person name="Blye J."/>
            <person name="Boguslavskiy L."/>
            <person name="Bonnet C."/>
            <person name="Boukhgalter B."/>
            <person name="Bourzgui I."/>
            <person name="Brown A."/>
            <person name="Cahill P."/>
            <person name="Channer S."/>
            <person name="Cheshatsang Y."/>
            <person name="Chuda L."/>
            <person name="Citroen M."/>
            <person name="Collymore A."/>
            <person name="Cooke P."/>
            <person name="Costello M."/>
            <person name="D'Aco K."/>
            <person name="Daza R."/>
            <person name="De Haan G."/>
            <person name="DeGray S."/>
            <person name="DeMaso C."/>
            <person name="Dhargay N."/>
            <person name="Dooley K."/>
            <person name="Dooley E."/>
            <person name="Doricent M."/>
            <person name="Dorje P."/>
            <person name="Dorjee K."/>
            <person name="Dupes A."/>
            <person name="Elong R."/>
            <person name="Falk J."/>
            <person name="Farina A."/>
            <person name="Faro S."/>
            <person name="Ferguson D."/>
            <person name="Fisher S."/>
            <person name="Foley C.D."/>
            <person name="Franke A."/>
            <person name="Friedrich D."/>
            <person name="Gadbois L."/>
            <person name="Gearin G."/>
            <person name="Gearin C.R."/>
            <person name="Giannoukos G."/>
            <person name="Goode T."/>
            <person name="Graham J."/>
            <person name="Grandbois E."/>
            <person name="Grewal S."/>
            <person name="Gyaltsen K."/>
            <person name="Hafez N."/>
            <person name="Hagos B."/>
            <person name="Hall J."/>
            <person name="Henson C."/>
            <person name="Hollinger A."/>
            <person name="Honan T."/>
            <person name="Huard M.D."/>
            <person name="Hughes L."/>
            <person name="Hurhula B."/>
            <person name="Husby M.E."/>
            <person name="Kamat A."/>
            <person name="Kanga B."/>
            <person name="Kashin S."/>
            <person name="Khazanovich D."/>
            <person name="Kisner P."/>
            <person name="Lance K."/>
            <person name="Lara M."/>
            <person name="Lee W."/>
            <person name="Lennon N."/>
            <person name="Letendre F."/>
            <person name="LeVine R."/>
            <person name="Lipovsky A."/>
            <person name="Liu X."/>
            <person name="Liu J."/>
            <person name="Liu S."/>
            <person name="Lokyitsang T."/>
            <person name="Lokyitsang Y."/>
            <person name="Lubonja R."/>
            <person name="Lui A."/>
            <person name="MacDonald P."/>
            <person name="Magnisalis V."/>
            <person name="Maru K."/>
            <person name="Matthews C."/>
            <person name="McCusker W."/>
            <person name="McDonough S."/>
            <person name="Mehta T."/>
            <person name="Meldrim J."/>
            <person name="Meneus L."/>
            <person name="Mihai O."/>
            <person name="Mihalev A."/>
            <person name="Mihova T."/>
            <person name="Mittelman R."/>
            <person name="Mlenga V."/>
            <person name="Montmayeur A."/>
            <person name="Mulrain L."/>
            <person name="Navidi A."/>
            <person name="Naylor J."/>
            <person name="Negash T."/>
            <person name="Nguyen T."/>
            <person name="Nguyen N."/>
            <person name="Nicol R."/>
            <person name="Norbu C."/>
            <person name="Norbu N."/>
            <person name="Novod N."/>
            <person name="O'Neill B."/>
            <person name="Osman S."/>
            <person name="Markiewicz E."/>
            <person name="Oyono O.L."/>
            <person name="Patti C."/>
            <person name="Phunkhang P."/>
            <person name="Pierre F."/>
            <person name="Priest M."/>
            <person name="Raghuraman S."/>
            <person name="Rege F."/>
            <person name="Reyes R."/>
            <person name="Rise C."/>
            <person name="Rogov P."/>
            <person name="Ross K."/>
            <person name="Ryan E."/>
            <person name="Settipalli S."/>
            <person name="Shea T."/>
            <person name="Sherpa N."/>
            <person name="Shi L."/>
            <person name="Shih D."/>
            <person name="Sparrow T."/>
            <person name="Spaulding J."/>
            <person name="Stalker J."/>
            <person name="Stange-Thomann N."/>
            <person name="Stavropoulos S."/>
            <person name="Stone C."/>
            <person name="Strader C."/>
            <person name="Tesfaye S."/>
            <person name="Thomson T."/>
            <person name="Thoulutsang Y."/>
            <person name="Thoulutsang D."/>
            <person name="Topham K."/>
            <person name="Topping I."/>
            <person name="Tsamla T."/>
            <person name="Vassiliev H."/>
            <person name="Vo A."/>
            <person name="Wangchuk T."/>
            <person name="Wangdi T."/>
            <person name="Weiand M."/>
            <person name="Wilkinson J."/>
            <person name="Wilson A."/>
            <person name="Yadav S."/>
            <person name="Young G."/>
            <person name="Yu Q."/>
            <person name="Zembek L."/>
            <person name="Zhong D."/>
            <person name="Zimmer A."/>
            <person name="Zwirko Z."/>
            <person name="Jaffe D.B."/>
            <person name="Alvarez P."/>
            <person name="Brockman W."/>
            <person name="Butler J."/>
            <person name="Chin C."/>
            <person name="Gnerre S."/>
            <person name="Grabherr M."/>
            <person name="Kleber M."/>
            <person name="Mauceli E."/>
            <person name="MacCallum I."/>
        </authorList>
    </citation>
    <scope>NUCLEOTIDE SEQUENCE [LARGE SCALE GENOMIC DNA]</scope>
    <source>
        <strain evidence="3">Tai18E2 / Tucson 14021-0261.01</strain>
    </source>
</reference>
<name>B4PY59_DROYA</name>
<feature type="compositionally biased region" description="Polar residues" evidence="1">
    <location>
        <begin position="211"/>
        <end position="221"/>
    </location>
</feature>
<accession>B4PY59</accession>
<protein>
    <submittedName>
        <fullName evidence="2">Uncharacterized protein</fullName>
    </submittedName>
</protein>
<evidence type="ECO:0000313" key="2">
    <source>
        <dbReference type="EMBL" id="EDX00932.1"/>
    </source>
</evidence>
<dbReference type="PhylomeDB" id="B4PY59"/>
<feature type="compositionally biased region" description="Basic and acidic residues" evidence="1">
    <location>
        <begin position="139"/>
        <end position="154"/>
    </location>
</feature>
<evidence type="ECO:0000256" key="1">
    <source>
        <dbReference type="SAM" id="MobiDB-lite"/>
    </source>
</evidence>
<dbReference type="AlphaFoldDB" id="B4PY59"/>
<evidence type="ECO:0000313" key="3">
    <source>
        <dbReference type="Proteomes" id="UP000002282"/>
    </source>
</evidence>
<sequence length="241" mass="27023">MRPKTEMNLQTSIWINKSFESSLLSSPKPVPSGSVDYHAMGSAKANRKGKRAATYSRFSRSDRAAEDPARQFASLAVKSNDAVASSANEPFFASNLKYYPHLPQPTWVGHYQTYAEIKALWLEGNYSQLRGPIPPSARPRRDYSFAHEVPDEPPKPVPNRRYSVNRRNGARTGKPMPSFVFTVNNHLPGQAYPEVQMQQEQPVQDLKEKGGSSNKPATSISKGAIPKQPKKYALSYKKWKD</sequence>
<feature type="region of interest" description="Disordered" evidence="1">
    <location>
        <begin position="193"/>
        <end position="241"/>
    </location>
</feature>
<dbReference type="HOGENOM" id="CLU_1361700_0_0_1"/>
<dbReference type="EMBL" id="CM000162">
    <property type="protein sequence ID" value="EDX00932.1"/>
    <property type="molecule type" value="Genomic_DNA"/>
</dbReference>
<organism evidence="2 3">
    <name type="scientific">Drosophila yakuba</name>
    <name type="common">Fruit fly</name>
    <dbReference type="NCBI Taxonomy" id="7245"/>
    <lineage>
        <taxon>Eukaryota</taxon>
        <taxon>Metazoa</taxon>
        <taxon>Ecdysozoa</taxon>
        <taxon>Arthropoda</taxon>
        <taxon>Hexapoda</taxon>
        <taxon>Insecta</taxon>
        <taxon>Pterygota</taxon>
        <taxon>Neoptera</taxon>
        <taxon>Endopterygota</taxon>
        <taxon>Diptera</taxon>
        <taxon>Brachycera</taxon>
        <taxon>Muscomorpha</taxon>
        <taxon>Ephydroidea</taxon>
        <taxon>Drosophilidae</taxon>
        <taxon>Drosophila</taxon>
        <taxon>Sophophora</taxon>
    </lineage>
</organism>
<reference evidence="2 3" key="2">
    <citation type="journal article" date="2007" name="PLoS Biol.">
        <title>Principles of genome evolution in the Drosophila melanogaster species group.</title>
        <authorList>
            <person name="Ranz J.M."/>
            <person name="Maurin D."/>
            <person name="Chan Y.S."/>
            <person name="von Grotthuss M."/>
            <person name="Hillier L.W."/>
            <person name="Roote J."/>
            <person name="Ashburner M."/>
            <person name="Bergman C.M."/>
        </authorList>
    </citation>
    <scope>NUCLEOTIDE SEQUENCE [LARGE SCALE GENOMIC DNA]</scope>
    <source>
        <strain evidence="3">Tai18E2 / Tucson 14021-0261.01</strain>
    </source>
</reference>
<proteinExistence type="predicted"/>